<proteinExistence type="predicted"/>
<feature type="compositionally biased region" description="Polar residues" evidence="1">
    <location>
        <begin position="920"/>
        <end position="945"/>
    </location>
</feature>
<feature type="compositionally biased region" description="Acidic residues" evidence="1">
    <location>
        <begin position="866"/>
        <end position="879"/>
    </location>
</feature>
<accession>A0A3L6QM24</accession>
<organism evidence="2 3">
    <name type="scientific">Panicum miliaceum</name>
    <name type="common">Proso millet</name>
    <name type="synonym">Broomcorn millet</name>
    <dbReference type="NCBI Taxonomy" id="4540"/>
    <lineage>
        <taxon>Eukaryota</taxon>
        <taxon>Viridiplantae</taxon>
        <taxon>Streptophyta</taxon>
        <taxon>Embryophyta</taxon>
        <taxon>Tracheophyta</taxon>
        <taxon>Spermatophyta</taxon>
        <taxon>Magnoliopsida</taxon>
        <taxon>Liliopsida</taxon>
        <taxon>Poales</taxon>
        <taxon>Poaceae</taxon>
        <taxon>PACMAD clade</taxon>
        <taxon>Panicoideae</taxon>
        <taxon>Panicodae</taxon>
        <taxon>Paniceae</taxon>
        <taxon>Panicinae</taxon>
        <taxon>Panicum</taxon>
        <taxon>Panicum sect. Panicum</taxon>
    </lineage>
</organism>
<evidence type="ECO:0000313" key="3">
    <source>
        <dbReference type="Proteomes" id="UP000275267"/>
    </source>
</evidence>
<protein>
    <recommendedName>
        <fullName evidence="4">SWIM-type domain-containing protein</fullName>
    </recommendedName>
</protein>
<feature type="region of interest" description="Disordered" evidence="1">
    <location>
        <begin position="223"/>
        <end position="242"/>
    </location>
</feature>
<dbReference type="OrthoDB" id="1484002at2759"/>
<feature type="compositionally biased region" description="Low complexity" evidence="1">
    <location>
        <begin position="56"/>
        <end position="74"/>
    </location>
</feature>
<evidence type="ECO:0008006" key="4">
    <source>
        <dbReference type="Google" id="ProtNLM"/>
    </source>
</evidence>
<dbReference type="EMBL" id="PQIB02000011">
    <property type="protein sequence ID" value="RLM84907.1"/>
    <property type="molecule type" value="Genomic_DNA"/>
</dbReference>
<sequence>MAQGPNFGTQKEPLQARTLRSPRSARRPLPDAPTPSPSSLLVRNPRGPAAGGGKHASACTAGAESGAAGGSAAAERQRRRGSAAGGHSGLRHRLHPSSLCAFDRSPFLCSGLSTGARQMTRWDEILTLPVQNPPTLEFSAADIMWSMVEGWKDSMDRLALIPYSRVNDFVRGESNNKDCPTRFHVEARRRRPPTMKCKPKVDGILEYILYWCSFGPDDYRKGGDVRPSRPFSEKRKTPAGRPNTKRGCACHFIVKRLIAEPSVALVIYNHNKHVDKKGMPCHGPMDKMAVGTKAMFAPYISDELRLQVMSLLYVGIPVETIMQRHNVMVKKQGGPSNRDDLLTHRYVRRLERKIRRSDYELDDDDAISIAIWVENHQDCVFFYEDFSDTDTFVLGIQTDWQLQQMIQFGSRSLLASDSKFGTNKLKYPVHSILVFDQQKNAIPVAWIITPNLAHGEIYKWMGALYDRAHTKDPTWQLGGFIIDDPLADVRTIREVFRCPVLISLWRIRHAWHKNLVNKCSDIEKRSAMAKFLGDAISSVCRGSGNVELFEAFLQDFVDCAGFLDYFRALWFPRLGAWTTVLKATPLATAEVASAIESYHHLLKLRLLNEADESVYWRADWLVHKLGTKVHSYYWLDEYSGKDSFSRYWRSEWSSGLNSWHRGLQIPDSDVVIEGNCARVVSQKNKEKSHVVRNPGSEFALCDCNWSRKGHLCKHAIKSTKVCRDRGLAPPSLALFRYYQALANIVHCPPSDTVISDHAMAVAVSVKTQLDAVICTTNCSSSNRPVFQDPQLASKPRESKIEETNTGNGVCTSQSKAASGDEEEVPINHGSPARKKRKSGNANCNSEDVSTYQDGPARKKRTSGEASDNDEEASTEEDSQVYERSKSGKDLADNEEVSMDQGSPDHEKKKAGRSLDDEGTLATQIAQPSETESSQATVGLNESSVNARLAEGASGT</sequence>
<dbReference type="AlphaFoldDB" id="A0A3L6QM24"/>
<comment type="caution">
    <text evidence="2">The sequence shown here is derived from an EMBL/GenBank/DDBJ whole genome shotgun (WGS) entry which is preliminary data.</text>
</comment>
<dbReference type="PANTHER" id="PTHR33977:SF1">
    <property type="entry name" value="ZINC ION BINDING PROTEIN"/>
    <property type="match status" value="1"/>
</dbReference>
<reference evidence="3" key="1">
    <citation type="journal article" date="2019" name="Nat. Commun.">
        <title>The genome of broomcorn millet.</title>
        <authorList>
            <person name="Zou C."/>
            <person name="Miki D."/>
            <person name="Li D."/>
            <person name="Tang Q."/>
            <person name="Xiao L."/>
            <person name="Rajput S."/>
            <person name="Deng P."/>
            <person name="Jia W."/>
            <person name="Huang R."/>
            <person name="Zhang M."/>
            <person name="Sun Y."/>
            <person name="Hu J."/>
            <person name="Fu X."/>
            <person name="Schnable P.S."/>
            <person name="Li F."/>
            <person name="Zhang H."/>
            <person name="Feng B."/>
            <person name="Zhu X."/>
            <person name="Liu R."/>
            <person name="Schnable J.C."/>
            <person name="Zhu J.-K."/>
            <person name="Zhang H."/>
        </authorList>
    </citation>
    <scope>NUCLEOTIDE SEQUENCE [LARGE SCALE GENOMIC DNA]</scope>
</reference>
<feature type="compositionally biased region" description="Polar residues" evidence="1">
    <location>
        <begin position="803"/>
        <end position="816"/>
    </location>
</feature>
<dbReference type="Proteomes" id="UP000275267">
    <property type="component" value="Unassembled WGS sequence"/>
</dbReference>
<feature type="compositionally biased region" description="Basic and acidic residues" evidence="1">
    <location>
        <begin position="902"/>
        <end position="915"/>
    </location>
</feature>
<feature type="compositionally biased region" description="Polar residues" evidence="1">
    <location>
        <begin position="839"/>
        <end position="852"/>
    </location>
</feature>
<feature type="compositionally biased region" description="Basic and acidic residues" evidence="1">
    <location>
        <begin position="880"/>
        <end position="891"/>
    </location>
</feature>
<feature type="compositionally biased region" description="Basic and acidic residues" evidence="1">
    <location>
        <begin position="223"/>
        <end position="236"/>
    </location>
</feature>
<gene>
    <name evidence="2" type="ORF">C2845_PM04G04830</name>
</gene>
<keyword evidence="3" id="KW-1185">Reference proteome</keyword>
<name>A0A3L6QM24_PANMI</name>
<evidence type="ECO:0000313" key="2">
    <source>
        <dbReference type="EMBL" id="RLM84907.1"/>
    </source>
</evidence>
<dbReference type="STRING" id="4540.A0A3L6QM24"/>
<feature type="region of interest" description="Disordered" evidence="1">
    <location>
        <begin position="785"/>
        <end position="955"/>
    </location>
</feature>
<feature type="region of interest" description="Disordered" evidence="1">
    <location>
        <begin position="1"/>
        <end position="91"/>
    </location>
</feature>
<dbReference type="PANTHER" id="PTHR33977">
    <property type="entry name" value="ZINC ION BINDING PROTEIN"/>
    <property type="match status" value="1"/>
</dbReference>
<evidence type="ECO:0000256" key="1">
    <source>
        <dbReference type="SAM" id="MobiDB-lite"/>
    </source>
</evidence>